<reference evidence="2" key="1">
    <citation type="submission" date="2018-07" db="EMBL/GenBank/DDBJ databases">
        <authorList>
            <person name="Quirk P.G."/>
            <person name="Krulwich T.A."/>
        </authorList>
    </citation>
    <scope>NUCLEOTIDE SEQUENCE</scope>
</reference>
<feature type="transmembrane region" description="Helical" evidence="1">
    <location>
        <begin position="350"/>
        <end position="369"/>
    </location>
</feature>
<dbReference type="Gene3D" id="1.20.210.10">
    <property type="entry name" value="Cytochrome c oxidase-like, subunit I domain"/>
    <property type="match status" value="1"/>
</dbReference>
<feature type="transmembrane region" description="Helical" evidence="1">
    <location>
        <begin position="389"/>
        <end position="409"/>
    </location>
</feature>
<sequence>MAEPVSAVMPEAPPPTAATRPPATALKAWVLVAAAALGLAGVFALLLAISRIPGVEAVFPWPVGFFHKGLVIHVVFSFVVWFLAVFGALAALMVPAQAGRQQRFGLGSLAAAGTAVAMPLLFVPALLDRGEATLNNYIPVIIDPLYYAGIALLFAAQGAVALRLLAAVRGSRLSEQPATAAVAAAAMMLLLAVAAFGLALSFQGGAAPSHAFNEELFWGGGHILQFMNTALLIGAWALLAAAMRGGRAMSTIVLLVALALLLFSVLPAPLFYFVFEPFSAAHTEAFTLLQYALGPPAVLAAWAVMHALPRPWPWAQPAFLCLALSILLFVVGGFLGVFVDGADTRTPAHYHGVIAAVTLAFMGLFYVSFLPRLGCQPPPERWQRRQIHLFAWGQLFACLGLFAAGGHGAPRKVAGAAQGLDGLIPVIGLGMNGLGGLIAVIGGVIFVVLVLAALARGSVKALP</sequence>
<keyword evidence="1" id="KW-1133">Transmembrane helix</keyword>
<dbReference type="GO" id="GO:0009060">
    <property type="term" value="P:aerobic respiration"/>
    <property type="evidence" value="ECO:0007669"/>
    <property type="project" value="InterPro"/>
</dbReference>
<feature type="transmembrane region" description="Helical" evidence="1">
    <location>
        <begin position="222"/>
        <end position="240"/>
    </location>
</feature>
<gene>
    <name evidence="2" type="ORF">DF3PB_1100010</name>
</gene>
<feature type="transmembrane region" description="Helical" evidence="1">
    <location>
        <begin position="178"/>
        <end position="202"/>
    </location>
</feature>
<dbReference type="AlphaFoldDB" id="A0A380TA66"/>
<evidence type="ECO:0008006" key="3">
    <source>
        <dbReference type="Google" id="ProtNLM"/>
    </source>
</evidence>
<dbReference type="GO" id="GO:0016020">
    <property type="term" value="C:membrane"/>
    <property type="evidence" value="ECO:0007669"/>
    <property type="project" value="InterPro"/>
</dbReference>
<feature type="transmembrane region" description="Helical" evidence="1">
    <location>
        <begin position="28"/>
        <end position="50"/>
    </location>
</feature>
<dbReference type="InterPro" id="IPR036927">
    <property type="entry name" value="Cyt_c_oxase-like_su1_sf"/>
</dbReference>
<organism evidence="2">
    <name type="scientific">metagenome</name>
    <dbReference type="NCBI Taxonomy" id="256318"/>
    <lineage>
        <taxon>unclassified sequences</taxon>
        <taxon>metagenomes</taxon>
    </lineage>
</organism>
<feature type="transmembrane region" description="Helical" evidence="1">
    <location>
        <begin position="287"/>
        <end position="305"/>
    </location>
</feature>
<feature type="transmembrane region" description="Helical" evidence="1">
    <location>
        <begin position="429"/>
        <end position="455"/>
    </location>
</feature>
<name>A0A380TA66_9ZZZZ</name>
<feature type="transmembrane region" description="Helical" evidence="1">
    <location>
        <begin position="104"/>
        <end position="125"/>
    </location>
</feature>
<feature type="transmembrane region" description="Helical" evidence="1">
    <location>
        <begin position="145"/>
        <end position="166"/>
    </location>
</feature>
<protein>
    <recommendedName>
        <fullName evidence="3">Cytochrome oxidase subunit I profile domain-containing protein</fullName>
    </recommendedName>
</protein>
<accession>A0A380TA66</accession>
<keyword evidence="1" id="KW-0812">Transmembrane</keyword>
<keyword evidence="1" id="KW-0472">Membrane</keyword>
<feature type="transmembrane region" description="Helical" evidence="1">
    <location>
        <begin position="70"/>
        <end position="92"/>
    </location>
</feature>
<dbReference type="Pfam" id="PF00115">
    <property type="entry name" value="COX1"/>
    <property type="match status" value="1"/>
</dbReference>
<feature type="transmembrane region" description="Helical" evidence="1">
    <location>
        <begin position="252"/>
        <end position="275"/>
    </location>
</feature>
<dbReference type="GO" id="GO:0004129">
    <property type="term" value="F:cytochrome-c oxidase activity"/>
    <property type="evidence" value="ECO:0007669"/>
    <property type="project" value="InterPro"/>
</dbReference>
<proteinExistence type="predicted"/>
<evidence type="ECO:0000256" key="1">
    <source>
        <dbReference type="SAM" id="Phobius"/>
    </source>
</evidence>
<feature type="transmembrane region" description="Helical" evidence="1">
    <location>
        <begin position="317"/>
        <end position="338"/>
    </location>
</feature>
<dbReference type="EMBL" id="UIDG01000014">
    <property type="protein sequence ID" value="SUS03802.1"/>
    <property type="molecule type" value="Genomic_DNA"/>
</dbReference>
<dbReference type="InterPro" id="IPR000883">
    <property type="entry name" value="Cyt_C_Oxase_1"/>
</dbReference>
<dbReference type="GO" id="GO:0020037">
    <property type="term" value="F:heme binding"/>
    <property type="evidence" value="ECO:0007669"/>
    <property type="project" value="InterPro"/>
</dbReference>
<dbReference type="SUPFAM" id="SSF81442">
    <property type="entry name" value="Cytochrome c oxidase subunit I-like"/>
    <property type="match status" value="1"/>
</dbReference>
<evidence type="ECO:0000313" key="2">
    <source>
        <dbReference type="EMBL" id="SUS03802.1"/>
    </source>
</evidence>